<feature type="transmembrane region" description="Helical" evidence="1">
    <location>
        <begin position="89"/>
        <end position="109"/>
    </location>
</feature>
<name>A0A7C4TBC4_UNCW3</name>
<gene>
    <name evidence="2" type="ORF">ENV60_04120</name>
</gene>
<feature type="transmembrane region" description="Helical" evidence="1">
    <location>
        <begin position="116"/>
        <end position="131"/>
    </location>
</feature>
<accession>A0A7C4TBC4</accession>
<dbReference type="AlphaFoldDB" id="A0A7C4TBC4"/>
<organism evidence="2">
    <name type="scientific">candidate division WOR-3 bacterium</name>
    <dbReference type="NCBI Taxonomy" id="2052148"/>
    <lineage>
        <taxon>Bacteria</taxon>
        <taxon>Bacteria division WOR-3</taxon>
    </lineage>
</organism>
<keyword evidence="1" id="KW-0812">Transmembrane</keyword>
<feature type="transmembrane region" description="Helical" evidence="1">
    <location>
        <begin position="231"/>
        <end position="248"/>
    </location>
</feature>
<feature type="transmembrane region" description="Helical" evidence="1">
    <location>
        <begin position="254"/>
        <end position="271"/>
    </location>
</feature>
<protein>
    <recommendedName>
        <fullName evidence="3">Glycosyltransferase RgtA/B/C/D-like domain-containing protein</fullName>
    </recommendedName>
</protein>
<comment type="caution">
    <text evidence="2">The sequence shown here is derived from an EMBL/GenBank/DDBJ whole genome shotgun (WGS) entry which is preliminary data.</text>
</comment>
<feature type="transmembrane region" description="Helical" evidence="1">
    <location>
        <begin position="137"/>
        <end position="158"/>
    </location>
</feature>
<keyword evidence="1" id="KW-0472">Membrane</keyword>
<sequence>MERKKWFIYLLSLIPILLYGRFILKFSINLPQQDDYGAILLFLIKIQNIQTLKDFISLLFSFNNEHRIFFCHIITLVYYHIFGDVNFKNLIIFGNFSLIGIVFLLFKSFKPKTNKFLYFLPIIFLLFQPLFRDTSLWALASLSNLSVLPFAFLTIYLLAEHKNFFISIPLAFLATFTNGNGILVFPVGLGILVYQKRFKELSMWFFFMLFAIVVYFYSFNIAPCAATPKSLIQLLGYFFAFLGSTVGFQTISYFAAPVLGIAVVITFIYFVKKRYFDANLTNFSFLLFLLATAFGASVFRSGFGMEQACWGRYRLISILIVIILYLSFTEIFCMVKNKKIFPFILFFSILFNILSFYRLERPMIMRYNSVVFWGVQQKVVSHKNPLPYEEWEEIDILSESVRRGIYSPTRMDFIETKDIKFGIDSLKVNADSIEISGWAYPIPEKNGENRIFIILRGSKKIYLFANQIERDRDALSSKRFYISRPIDDLKDDSYQLGFYIRRGDFRAVQYSERVVKIGTKK</sequence>
<feature type="transmembrane region" description="Helical" evidence="1">
    <location>
        <begin position="170"/>
        <end position="195"/>
    </location>
</feature>
<proteinExistence type="predicted"/>
<dbReference type="EMBL" id="DTGZ01000076">
    <property type="protein sequence ID" value="HGV97468.1"/>
    <property type="molecule type" value="Genomic_DNA"/>
</dbReference>
<feature type="transmembrane region" description="Helical" evidence="1">
    <location>
        <begin position="6"/>
        <end position="24"/>
    </location>
</feature>
<evidence type="ECO:0008006" key="3">
    <source>
        <dbReference type="Google" id="ProtNLM"/>
    </source>
</evidence>
<feature type="transmembrane region" description="Helical" evidence="1">
    <location>
        <begin position="340"/>
        <end position="359"/>
    </location>
</feature>
<evidence type="ECO:0000313" key="2">
    <source>
        <dbReference type="EMBL" id="HGV97468.1"/>
    </source>
</evidence>
<feature type="transmembrane region" description="Helical" evidence="1">
    <location>
        <begin position="67"/>
        <end position="83"/>
    </location>
</feature>
<evidence type="ECO:0000256" key="1">
    <source>
        <dbReference type="SAM" id="Phobius"/>
    </source>
</evidence>
<feature type="transmembrane region" description="Helical" evidence="1">
    <location>
        <begin position="283"/>
        <end position="303"/>
    </location>
</feature>
<keyword evidence="1" id="KW-1133">Transmembrane helix</keyword>
<reference evidence="2" key="1">
    <citation type="journal article" date="2020" name="mSystems">
        <title>Genome- and Community-Level Interaction Insights into Carbon Utilization and Element Cycling Functions of Hydrothermarchaeota in Hydrothermal Sediment.</title>
        <authorList>
            <person name="Zhou Z."/>
            <person name="Liu Y."/>
            <person name="Xu W."/>
            <person name="Pan J."/>
            <person name="Luo Z.H."/>
            <person name="Li M."/>
        </authorList>
    </citation>
    <scope>NUCLEOTIDE SEQUENCE [LARGE SCALE GENOMIC DNA]</scope>
    <source>
        <strain evidence="2">SpSt-774</strain>
    </source>
</reference>
<feature type="transmembrane region" description="Helical" evidence="1">
    <location>
        <begin position="201"/>
        <end position="219"/>
    </location>
</feature>
<feature type="transmembrane region" description="Helical" evidence="1">
    <location>
        <begin position="315"/>
        <end position="333"/>
    </location>
</feature>